<feature type="compositionally biased region" description="Gly residues" evidence="1">
    <location>
        <begin position="72"/>
        <end position="84"/>
    </location>
</feature>
<feature type="region of interest" description="Disordered" evidence="1">
    <location>
        <begin position="1"/>
        <end position="115"/>
    </location>
</feature>
<sequence>MSNNTIATQASCPSGRPRKKRKKSKHEDEPFVKDGGNNADSSGSASRQAQQTEDGSSGSNDGVVIGLYDAAGQGGAGGPGGAGVGSQVSETRNVAGKEMGDGILTQSSAAGGASE</sequence>
<evidence type="ECO:0000313" key="2">
    <source>
        <dbReference type="EMBL" id="GJT75199.1"/>
    </source>
</evidence>
<comment type="caution">
    <text evidence="2">The sequence shown here is derived from an EMBL/GenBank/DDBJ whole genome shotgun (WGS) entry which is preliminary data.</text>
</comment>
<evidence type="ECO:0000313" key="3">
    <source>
        <dbReference type="Proteomes" id="UP001151760"/>
    </source>
</evidence>
<organism evidence="2 3">
    <name type="scientific">Tanacetum coccineum</name>
    <dbReference type="NCBI Taxonomy" id="301880"/>
    <lineage>
        <taxon>Eukaryota</taxon>
        <taxon>Viridiplantae</taxon>
        <taxon>Streptophyta</taxon>
        <taxon>Embryophyta</taxon>
        <taxon>Tracheophyta</taxon>
        <taxon>Spermatophyta</taxon>
        <taxon>Magnoliopsida</taxon>
        <taxon>eudicotyledons</taxon>
        <taxon>Gunneridae</taxon>
        <taxon>Pentapetalae</taxon>
        <taxon>asterids</taxon>
        <taxon>campanulids</taxon>
        <taxon>Asterales</taxon>
        <taxon>Asteraceae</taxon>
        <taxon>Asteroideae</taxon>
        <taxon>Anthemideae</taxon>
        <taxon>Anthemidinae</taxon>
        <taxon>Tanacetum</taxon>
    </lineage>
</organism>
<dbReference type="Proteomes" id="UP001151760">
    <property type="component" value="Unassembled WGS sequence"/>
</dbReference>
<protein>
    <submittedName>
        <fullName evidence="2">Uncharacterized protein</fullName>
    </submittedName>
</protein>
<accession>A0ABQ5GJ39</accession>
<gene>
    <name evidence="2" type="ORF">Tco_1041924</name>
</gene>
<name>A0ABQ5GJ39_9ASTR</name>
<reference evidence="2" key="1">
    <citation type="journal article" date="2022" name="Int. J. Mol. Sci.">
        <title>Draft Genome of Tanacetum Coccineum: Genomic Comparison of Closely Related Tanacetum-Family Plants.</title>
        <authorList>
            <person name="Yamashiro T."/>
            <person name="Shiraishi A."/>
            <person name="Nakayama K."/>
            <person name="Satake H."/>
        </authorList>
    </citation>
    <scope>NUCLEOTIDE SEQUENCE</scope>
</reference>
<evidence type="ECO:0000256" key="1">
    <source>
        <dbReference type="SAM" id="MobiDB-lite"/>
    </source>
</evidence>
<feature type="compositionally biased region" description="Polar residues" evidence="1">
    <location>
        <begin position="47"/>
        <end position="60"/>
    </location>
</feature>
<dbReference type="EMBL" id="BQNB010018510">
    <property type="protein sequence ID" value="GJT75199.1"/>
    <property type="molecule type" value="Genomic_DNA"/>
</dbReference>
<proteinExistence type="predicted"/>
<keyword evidence="3" id="KW-1185">Reference proteome</keyword>
<reference evidence="2" key="2">
    <citation type="submission" date="2022-01" db="EMBL/GenBank/DDBJ databases">
        <authorList>
            <person name="Yamashiro T."/>
            <person name="Shiraishi A."/>
            <person name="Satake H."/>
            <person name="Nakayama K."/>
        </authorList>
    </citation>
    <scope>NUCLEOTIDE SEQUENCE</scope>
</reference>
<feature type="compositionally biased region" description="Low complexity" evidence="1">
    <location>
        <begin position="34"/>
        <end position="46"/>
    </location>
</feature>
<feature type="compositionally biased region" description="Polar residues" evidence="1">
    <location>
        <begin position="1"/>
        <end position="12"/>
    </location>
</feature>